<proteinExistence type="predicted"/>
<protein>
    <submittedName>
        <fullName evidence="2">Uncharacterized protein</fullName>
    </submittedName>
</protein>
<dbReference type="EMBL" id="CP036434">
    <property type="protein sequence ID" value="QDV05760.1"/>
    <property type="molecule type" value="Genomic_DNA"/>
</dbReference>
<name>A0A518ENU8_9BACT</name>
<dbReference type="InterPro" id="IPR012334">
    <property type="entry name" value="Pectin_lyas_fold"/>
</dbReference>
<organism evidence="2 3">
    <name type="scientific">Saltatorellus ferox</name>
    <dbReference type="NCBI Taxonomy" id="2528018"/>
    <lineage>
        <taxon>Bacteria</taxon>
        <taxon>Pseudomonadati</taxon>
        <taxon>Planctomycetota</taxon>
        <taxon>Planctomycetia</taxon>
        <taxon>Planctomycetia incertae sedis</taxon>
        <taxon>Saltatorellus</taxon>
    </lineage>
</organism>
<dbReference type="AlphaFoldDB" id="A0A518ENU8"/>
<keyword evidence="3" id="KW-1185">Reference proteome</keyword>
<feature type="chain" id="PRO_5021937767" evidence="1">
    <location>
        <begin position="16"/>
        <end position="566"/>
    </location>
</feature>
<evidence type="ECO:0000313" key="2">
    <source>
        <dbReference type="EMBL" id="QDV05760.1"/>
    </source>
</evidence>
<keyword evidence="1" id="KW-0732">Signal</keyword>
<feature type="signal peptide" evidence="1">
    <location>
        <begin position="1"/>
        <end position="15"/>
    </location>
</feature>
<dbReference type="Gene3D" id="2.160.20.10">
    <property type="entry name" value="Single-stranded right-handed beta-helix, Pectin lyase-like"/>
    <property type="match status" value="1"/>
</dbReference>
<accession>A0A518ENU8</accession>
<gene>
    <name evidence="2" type="ORF">Poly30_12620</name>
</gene>
<sequence length="566" mass="59465" precursor="true">MLFSLLLLATSPFPAAPIPQGTATVDTVFDVVDFPSPRTLAELPGPDGRVSFREAVIATNNTPGPQTVLFAIPQSEWWHQTNMAVLRIETFGVEVLDDDTTLDFSSQTAFTGDTNPDGPEVGAFGIHTNFHLLPIVYLSGNHGTVKGLGTAWNRAAVEITGGSGNRVIGCNSSTVEVGWPVPGGPTDTLIGGTGAGEGNVLRTVRIGCHATDTVIVGNKLENIWLSGSEFCARPERTRIGGPTPEERNVISGFGSFGPEGVPEGQGIHIDWAKDTVIEGNYIGVTPDGAAVAPNNGPLGIWVSDSMDTIIRGNLIAGTRKVGINHYAGQVAGLSILLAAIGAHNDRVTIQGNKIGTDASGLNPLLTHSGIRVHSGTGNYACRNITIGGRAPREGNTIAFTETFGVGISYPAISTEVSGNSIHSNGALGIDLGPLAFLDGVTPNDSLDSDTGGGNEYQNFPRLAFVSRVGGAWFAKGVLRSEPNRPYRVEVFSSTEVDPTGYGQGERYLGEVTVMTDPMGRATFMLPLLPGARQDDWFSATATELGSLATSEFSRAIQAGPREAFPR</sequence>
<dbReference type="InterPro" id="IPR011050">
    <property type="entry name" value="Pectin_lyase_fold/virulence"/>
</dbReference>
<evidence type="ECO:0000313" key="3">
    <source>
        <dbReference type="Proteomes" id="UP000320390"/>
    </source>
</evidence>
<reference evidence="2 3" key="1">
    <citation type="submission" date="2019-02" db="EMBL/GenBank/DDBJ databases">
        <title>Deep-cultivation of Planctomycetes and their phenomic and genomic characterization uncovers novel biology.</title>
        <authorList>
            <person name="Wiegand S."/>
            <person name="Jogler M."/>
            <person name="Boedeker C."/>
            <person name="Pinto D."/>
            <person name="Vollmers J."/>
            <person name="Rivas-Marin E."/>
            <person name="Kohn T."/>
            <person name="Peeters S.H."/>
            <person name="Heuer A."/>
            <person name="Rast P."/>
            <person name="Oberbeckmann S."/>
            <person name="Bunk B."/>
            <person name="Jeske O."/>
            <person name="Meyerdierks A."/>
            <person name="Storesund J.E."/>
            <person name="Kallscheuer N."/>
            <person name="Luecker S."/>
            <person name="Lage O.M."/>
            <person name="Pohl T."/>
            <person name="Merkel B.J."/>
            <person name="Hornburger P."/>
            <person name="Mueller R.-W."/>
            <person name="Bruemmer F."/>
            <person name="Labrenz M."/>
            <person name="Spormann A.M."/>
            <person name="Op den Camp H."/>
            <person name="Overmann J."/>
            <person name="Amann R."/>
            <person name="Jetten M.S.M."/>
            <person name="Mascher T."/>
            <person name="Medema M.H."/>
            <person name="Devos D.P."/>
            <person name="Kaster A.-K."/>
            <person name="Ovreas L."/>
            <person name="Rohde M."/>
            <person name="Galperin M.Y."/>
            <person name="Jogler C."/>
        </authorList>
    </citation>
    <scope>NUCLEOTIDE SEQUENCE [LARGE SCALE GENOMIC DNA]</scope>
    <source>
        <strain evidence="2 3">Poly30</strain>
    </source>
</reference>
<dbReference type="OrthoDB" id="221462at2"/>
<dbReference type="SUPFAM" id="SSF51126">
    <property type="entry name" value="Pectin lyase-like"/>
    <property type="match status" value="1"/>
</dbReference>
<evidence type="ECO:0000256" key="1">
    <source>
        <dbReference type="SAM" id="SignalP"/>
    </source>
</evidence>
<dbReference type="Proteomes" id="UP000320390">
    <property type="component" value="Chromosome"/>
</dbReference>